<accession>A0A517YTN1</accession>
<dbReference type="InterPro" id="IPR023016">
    <property type="entry name" value="HisA/PriA"/>
</dbReference>
<comment type="catalytic activity">
    <reaction evidence="1 9 11">
        <text>1-(5-phospho-beta-D-ribosyl)-5-[(5-phospho-beta-D-ribosylamino)methylideneamino]imidazole-4-carboxamide = 5-[(5-phospho-1-deoxy-D-ribulos-1-ylimino)methylamino]-1-(5-phospho-beta-D-ribosyl)imidazole-4-carboxamide</text>
        <dbReference type="Rhea" id="RHEA:15469"/>
        <dbReference type="ChEBI" id="CHEBI:58435"/>
        <dbReference type="ChEBI" id="CHEBI:58525"/>
        <dbReference type="EC" id="5.3.1.16"/>
    </reaction>
</comment>
<evidence type="ECO:0000313" key="12">
    <source>
        <dbReference type="EMBL" id="QDU33577.1"/>
    </source>
</evidence>
<dbReference type="Proteomes" id="UP000317369">
    <property type="component" value="Chromosome"/>
</dbReference>
<evidence type="ECO:0000256" key="10">
    <source>
        <dbReference type="RuleBase" id="RU003657"/>
    </source>
</evidence>
<dbReference type="PANTHER" id="PTHR43090">
    <property type="entry name" value="1-(5-PHOSPHORIBOSYL)-5-[(5-PHOSPHORIBOSYLAMINO)METHYLIDENEAMINO] IMIDAZOLE-4-CARBOXAMIDE ISOMERASE"/>
    <property type="match status" value="1"/>
</dbReference>
<evidence type="ECO:0000256" key="4">
    <source>
        <dbReference type="ARBA" id="ARBA00009667"/>
    </source>
</evidence>
<dbReference type="InterPro" id="IPR011060">
    <property type="entry name" value="RibuloseP-bd_barrel"/>
</dbReference>
<dbReference type="GO" id="GO:0000162">
    <property type="term" value="P:L-tryptophan biosynthetic process"/>
    <property type="evidence" value="ECO:0007669"/>
    <property type="project" value="TreeGrafter"/>
</dbReference>
<evidence type="ECO:0000256" key="9">
    <source>
        <dbReference type="HAMAP-Rule" id="MF_01014"/>
    </source>
</evidence>
<evidence type="ECO:0000256" key="1">
    <source>
        <dbReference type="ARBA" id="ARBA00000901"/>
    </source>
</evidence>
<dbReference type="PANTHER" id="PTHR43090:SF2">
    <property type="entry name" value="1-(5-PHOSPHORIBOSYL)-5-[(5-PHOSPHORIBOSYLAMINO)METHYLIDENEAMINO] IMIDAZOLE-4-CARBOXAMIDE ISOMERASE"/>
    <property type="match status" value="1"/>
</dbReference>
<dbReference type="NCBIfam" id="TIGR00007">
    <property type="entry name" value="1-(5-phosphoribosyl)-5-[(5-phosphoribosylamino)methylideneamino]imidazole-4-carboxamide isomerase"/>
    <property type="match status" value="1"/>
</dbReference>
<dbReference type="GO" id="GO:0003949">
    <property type="term" value="F:1-(5-phosphoribosyl)-5-[(5-phosphoribosylamino)methylideneamino]imidazole-4-carboxamide isomerase activity"/>
    <property type="evidence" value="ECO:0007669"/>
    <property type="project" value="UniProtKB-UniRule"/>
</dbReference>
<dbReference type="OrthoDB" id="9781903at2"/>
<feature type="active site" description="Proton acceptor" evidence="9">
    <location>
        <position position="13"/>
    </location>
</feature>
<sequence length="247" mass="26850">MTDQHKYLFPAIDLRGGKVVRLLQGDYDKQTTYGDDPLTQAKIFEDAGATWLHVVDLDGARSGSMSHVKQIQRICENTNLKVEVGGGVRAEGSIDVLLKAGVTRVIVGTAALRKWDWFESLMANPTYRGRIVLGLDAREGKIAVSGWEETTDTTALEIAQKVSDWPLAAIVYTDIATDGTLKGPNVEETRKIAEATNVPIVASGGVGTLQHLRDLRTLNVQGAIIGRALYENQFTINQAIEAFEGNG</sequence>
<evidence type="ECO:0000256" key="3">
    <source>
        <dbReference type="ARBA" id="ARBA00005133"/>
    </source>
</evidence>
<comment type="subcellular location">
    <subcellularLocation>
        <location evidence="2 9 11">Cytoplasm</location>
    </subcellularLocation>
</comment>
<organism evidence="12 13">
    <name type="scientific">Poriferisphaera corsica</name>
    <dbReference type="NCBI Taxonomy" id="2528020"/>
    <lineage>
        <taxon>Bacteria</taxon>
        <taxon>Pseudomonadati</taxon>
        <taxon>Planctomycetota</taxon>
        <taxon>Phycisphaerae</taxon>
        <taxon>Phycisphaerales</taxon>
        <taxon>Phycisphaeraceae</taxon>
        <taxon>Poriferisphaera</taxon>
    </lineage>
</organism>
<dbReference type="Gene3D" id="3.20.20.70">
    <property type="entry name" value="Aldolase class I"/>
    <property type="match status" value="1"/>
</dbReference>
<gene>
    <name evidence="9 12" type="primary">hisA</name>
    <name evidence="12" type="ORF">KS4_16280</name>
</gene>
<evidence type="ECO:0000256" key="2">
    <source>
        <dbReference type="ARBA" id="ARBA00004496"/>
    </source>
</evidence>
<evidence type="ECO:0000256" key="6">
    <source>
        <dbReference type="ARBA" id="ARBA00022605"/>
    </source>
</evidence>
<evidence type="ECO:0000313" key="13">
    <source>
        <dbReference type="Proteomes" id="UP000317369"/>
    </source>
</evidence>
<dbReference type="EMBL" id="CP036425">
    <property type="protein sequence ID" value="QDU33577.1"/>
    <property type="molecule type" value="Genomic_DNA"/>
</dbReference>
<comment type="pathway">
    <text evidence="3 9 11">Amino-acid biosynthesis; L-histidine biosynthesis; L-histidine from 5-phospho-alpha-D-ribose 1-diphosphate: step 4/9.</text>
</comment>
<dbReference type="HAMAP" id="MF_01014">
    <property type="entry name" value="HisA"/>
    <property type="match status" value="1"/>
</dbReference>
<dbReference type="Pfam" id="PF00977">
    <property type="entry name" value="His_biosynth"/>
    <property type="match status" value="1"/>
</dbReference>
<dbReference type="GO" id="GO:0005737">
    <property type="term" value="C:cytoplasm"/>
    <property type="evidence" value="ECO:0007669"/>
    <property type="project" value="UniProtKB-SubCell"/>
</dbReference>
<evidence type="ECO:0000256" key="11">
    <source>
        <dbReference type="RuleBase" id="RU003658"/>
    </source>
</evidence>
<reference evidence="12 13" key="1">
    <citation type="submission" date="2019-02" db="EMBL/GenBank/DDBJ databases">
        <title>Deep-cultivation of Planctomycetes and their phenomic and genomic characterization uncovers novel biology.</title>
        <authorList>
            <person name="Wiegand S."/>
            <person name="Jogler M."/>
            <person name="Boedeker C."/>
            <person name="Pinto D."/>
            <person name="Vollmers J."/>
            <person name="Rivas-Marin E."/>
            <person name="Kohn T."/>
            <person name="Peeters S.H."/>
            <person name="Heuer A."/>
            <person name="Rast P."/>
            <person name="Oberbeckmann S."/>
            <person name="Bunk B."/>
            <person name="Jeske O."/>
            <person name="Meyerdierks A."/>
            <person name="Storesund J.E."/>
            <person name="Kallscheuer N."/>
            <person name="Luecker S."/>
            <person name="Lage O.M."/>
            <person name="Pohl T."/>
            <person name="Merkel B.J."/>
            <person name="Hornburger P."/>
            <person name="Mueller R.-W."/>
            <person name="Bruemmer F."/>
            <person name="Labrenz M."/>
            <person name="Spormann A.M."/>
            <person name="Op den Camp H."/>
            <person name="Overmann J."/>
            <person name="Amann R."/>
            <person name="Jetten M.S.M."/>
            <person name="Mascher T."/>
            <person name="Medema M.H."/>
            <person name="Devos D.P."/>
            <person name="Kaster A.-K."/>
            <person name="Ovreas L."/>
            <person name="Rohde M."/>
            <person name="Galperin M.Y."/>
            <person name="Jogler C."/>
        </authorList>
    </citation>
    <scope>NUCLEOTIDE SEQUENCE [LARGE SCALE GENOMIC DNA]</scope>
    <source>
        <strain evidence="12 13">KS4</strain>
    </source>
</reference>
<keyword evidence="13" id="KW-1185">Reference proteome</keyword>
<dbReference type="InterPro" id="IPR006062">
    <property type="entry name" value="His_biosynth"/>
</dbReference>
<evidence type="ECO:0000256" key="7">
    <source>
        <dbReference type="ARBA" id="ARBA00023102"/>
    </source>
</evidence>
<dbReference type="KEGG" id="pcor:KS4_16280"/>
<dbReference type="EC" id="5.3.1.16" evidence="9 11"/>
<protein>
    <recommendedName>
        <fullName evidence="9 11">1-(5-phosphoribosyl)-5-[(5-phosphoribosylamino)methylideneamino] imidazole-4-carboxamide isomerase</fullName>
        <ecNumber evidence="9 11">5.3.1.16</ecNumber>
    </recommendedName>
    <alternativeName>
        <fullName evidence="9">Phosphoribosylformimino-5-aminoimidazole carboxamide ribotide isomerase</fullName>
    </alternativeName>
</protein>
<dbReference type="AlphaFoldDB" id="A0A517YTN1"/>
<comment type="similarity">
    <text evidence="4 9 10">Belongs to the HisA/HisF family.</text>
</comment>
<dbReference type="InterPro" id="IPR006063">
    <property type="entry name" value="HisA_bact_arch"/>
</dbReference>
<name>A0A517YTN1_9BACT</name>
<dbReference type="SUPFAM" id="SSF51366">
    <property type="entry name" value="Ribulose-phoshate binding barrel"/>
    <property type="match status" value="1"/>
</dbReference>
<proteinExistence type="inferred from homology"/>
<dbReference type="FunFam" id="3.20.20.70:FF:000009">
    <property type="entry name" value="1-(5-phosphoribosyl)-5-[(5-phosphoribosylamino)methylideneamino] imidazole-4-carboxamide isomerase"/>
    <property type="match status" value="1"/>
</dbReference>
<feature type="active site" description="Proton donor" evidence="9">
    <location>
        <position position="136"/>
    </location>
</feature>
<keyword evidence="8 9" id="KW-0413">Isomerase</keyword>
<dbReference type="UniPathway" id="UPA00031">
    <property type="reaction ID" value="UER00009"/>
</dbReference>
<keyword evidence="7 9" id="KW-0368">Histidine biosynthesis</keyword>
<evidence type="ECO:0000256" key="8">
    <source>
        <dbReference type="ARBA" id="ARBA00023235"/>
    </source>
</evidence>
<keyword evidence="5 9" id="KW-0963">Cytoplasm</keyword>
<dbReference type="InterPro" id="IPR044524">
    <property type="entry name" value="Isoase_HisA-like"/>
</dbReference>
<dbReference type="InterPro" id="IPR013785">
    <property type="entry name" value="Aldolase_TIM"/>
</dbReference>
<dbReference type="GO" id="GO:0000105">
    <property type="term" value="P:L-histidine biosynthetic process"/>
    <property type="evidence" value="ECO:0007669"/>
    <property type="project" value="UniProtKB-UniRule"/>
</dbReference>
<keyword evidence="6 9" id="KW-0028">Amino-acid biosynthesis</keyword>
<evidence type="ECO:0000256" key="5">
    <source>
        <dbReference type="ARBA" id="ARBA00022490"/>
    </source>
</evidence>
<dbReference type="RefSeq" id="WP_145076724.1">
    <property type="nucleotide sequence ID" value="NZ_CP036425.1"/>
</dbReference>
<dbReference type="CDD" id="cd04732">
    <property type="entry name" value="HisA"/>
    <property type="match status" value="1"/>
</dbReference>